<dbReference type="EMBL" id="DF144364">
    <property type="protein sequence ID" value="GAA28788.2"/>
    <property type="molecule type" value="Genomic_DNA"/>
</dbReference>
<dbReference type="AlphaFoldDB" id="H2KV72"/>
<accession>H2KV72</accession>
<dbReference type="InterPro" id="IPR043128">
    <property type="entry name" value="Rev_trsase/Diguanyl_cyclase"/>
</dbReference>
<evidence type="ECO:0000313" key="2">
    <source>
        <dbReference type="Proteomes" id="UP000008909"/>
    </source>
</evidence>
<sequence length="540" mass="61578">MTFSVGAAKRNDWEMNLSRMLLANCVCIRPTTRKFPFMLMYGQHPCLPSWKLVVKELDEVGTYDNTTAVAVAEQFGVEIEECHGPIVNLSVLFVTKYCYVCLIWEDGRLSLMVSDQERLKANGYHTESEDKANNCEPMSDYHLRNRMSKCPDIWQTTHFQLASLSILRHFGPSRWRALWLKSGYKIVTISTITLLQAEKSSTYLRTLQTQAAKCDYGAQLEEQLRDRLIDGIRLPELQQKLLLLPGKSDAENKLDGDMVLIHRANRTSYTDLNLWKRQPKLWQEIKLAKFERKFIGYDDTGSVESIIPQSDQTAFYPNVVIVPRRQSTIGLKVLRSLRNYVSLLKFVNANELKQLVIKCSKATGGMRIPKVKLKAMGDHTFLKRQIIPFDLHEPVRQALNSMCGKGILIPVESSNQAIPIVTPLTADGITPRIFGGYRSTLNTRLLQRTCITEEPEDVAYRLPGLSMFSKMDPKHAYLKIPLNEAFSNLIVINTSFKLFRYNFLPFRPNVSPDVFQQAMNTSTNDLEGVGTYQDDVSARC</sequence>
<organism evidence="1 2">
    <name type="scientific">Clonorchis sinensis</name>
    <name type="common">Chinese liver fluke</name>
    <dbReference type="NCBI Taxonomy" id="79923"/>
    <lineage>
        <taxon>Eukaryota</taxon>
        <taxon>Metazoa</taxon>
        <taxon>Spiralia</taxon>
        <taxon>Lophotrochozoa</taxon>
        <taxon>Platyhelminthes</taxon>
        <taxon>Trematoda</taxon>
        <taxon>Digenea</taxon>
        <taxon>Opisthorchiida</taxon>
        <taxon>Opisthorchiata</taxon>
        <taxon>Opisthorchiidae</taxon>
        <taxon>Clonorchis</taxon>
    </lineage>
</organism>
<proteinExistence type="predicted"/>
<dbReference type="Proteomes" id="UP000008909">
    <property type="component" value="Unassembled WGS sequence"/>
</dbReference>
<dbReference type="PANTHER" id="PTHR37984">
    <property type="entry name" value="PROTEIN CBG26694"/>
    <property type="match status" value="1"/>
</dbReference>
<keyword evidence="2" id="KW-1185">Reference proteome</keyword>
<evidence type="ECO:0000313" key="1">
    <source>
        <dbReference type="EMBL" id="GAA28788.2"/>
    </source>
</evidence>
<name>H2KV72_CLOSI</name>
<dbReference type="Gene3D" id="3.10.10.10">
    <property type="entry name" value="HIV Type 1 Reverse Transcriptase, subunit A, domain 1"/>
    <property type="match status" value="1"/>
</dbReference>
<dbReference type="InterPro" id="IPR050951">
    <property type="entry name" value="Retrovirus_Pol_polyprotein"/>
</dbReference>
<dbReference type="SUPFAM" id="SSF56672">
    <property type="entry name" value="DNA/RNA polymerases"/>
    <property type="match status" value="1"/>
</dbReference>
<protein>
    <submittedName>
        <fullName evidence="1">Uncharacterized protein</fullName>
    </submittedName>
</protein>
<dbReference type="InterPro" id="IPR043502">
    <property type="entry name" value="DNA/RNA_pol_sf"/>
</dbReference>
<reference evidence="1" key="1">
    <citation type="journal article" date="2011" name="Genome Biol.">
        <title>The draft genome of the carcinogenic human liver fluke Clonorchis sinensis.</title>
        <authorList>
            <person name="Wang X."/>
            <person name="Chen W."/>
            <person name="Huang Y."/>
            <person name="Sun J."/>
            <person name="Men J."/>
            <person name="Liu H."/>
            <person name="Luo F."/>
            <person name="Guo L."/>
            <person name="Lv X."/>
            <person name="Deng C."/>
            <person name="Zhou C."/>
            <person name="Fan Y."/>
            <person name="Li X."/>
            <person name="Huang L."/>
            <person name="Hu Y."/>
            <person name="Liang C."/>
            <person name="Hu X."/>
            <person name="Xu J."/>
            <person name="Yu X."/>
        </authorList>
    </citation>
    <scope>NUCLEOTIDE SEQUENCE [LARGE SCALE GENOMIC DNA]</scope>
    <source>
        <strain evidence="1">Henan</strain>
    </source>
</reference>
<dbReference type="PANTHER" id="PTHR37984:SF5">
    <property type="entry name" value="PROTEIN NYNRIN-LIKE"/>
    <property type="match status" value="1"/>
</dbReference>
<gene>
    <name evidence="1" type="ORF">CLF_111461</name>
</gene>
<dbReference type="Gene3D" id="3.30.70.270">
    <property type="match status" value="1"/>
</dbReference>